<dbReference type="Pfam" id="PF02992">
    <property type="entry name" value="Transposase_21"/>
    <property type="match status" value="1"/>
</dbReference>
<evidence type="ECO:0000313" key="6">
    <source>
        <dbReference type="Proteomes" id="UP000288805"/>
    </source>
</evidence>
<organism evidence="5 6">
    <name type="scientific">Vitis vinifera</name>
    <name type="common">Grape</name>
    <dbReference type="NCBI Taxonomy" id="29760"/>
    <lineage>
        <taxon>Eukaryota</taxon>
        <taxon>Viridiplantae</taxon>
        <taxon>Streptophyta</taxon>
        <taxon>Embryophyta</taxon>
        <taxon>Tracheophyta</taxon>
        <taxon>Spermatophyta</taxon>
        <taxon>Magnoliopsida</taxon>
        <taxon>eudicotyledons</taxon>
        <taxon>Gunneridae</taxon>
        <taxon>Pentapetalae</taxon>
        <taxon>rosids</taxon>
        <taxon>Vitales</taxon>
        <taxon>Vitaceae</taxon>
        <taxon>Viteae</taxon>
        <taxon>Vitis</taxon>
    </lineage>
</organism>
<dbReference type="Pfam" id="PF13952">
    <property type="entry name" value="DUF4216"/>
    <property type="match status" value="1"/>
</dbReference>
<evidence type="ECO:0000256" key="2">
    <source>
        <dbReference type="ARBA" id="ARBA00022670"/>
    </source>
</evidence>
<sequence length="1448" mass="165994">MDVSLESKSLSSVGYSRKSYLGVTYQRLARGKLVHFHGWKSLALPSVGPDTQEGCEVFSQQQVKLAGLRNWLPPRGSQRSSLRHVSGSFRRNSIALYKKAAKFSQQKADFATLWSDLLEMAVTPSFQLRIVHRLKHWILDFLSFEMLVDHRWPEFSSEPRNLRLAISADGINPHSSLSPRQPGNDIDIYLAPLIEDLKTLWEVGVQAYDAHQREFFTLRAVLLWTISDFPAYGNLSGCTVKGYFGCPICGEETYSRRLKHGKKNSYTGHRRFLPCNHPFRKQKKAFDGEQEFRPPPQILTGEEILKKVKVICNSWGKKKFNRGKSKVSNPNCWKKKSIFFDLEYWKYLHVRHNLDVMHIEKNVCESIIGTLLNIPGKTKDGLNYRLDLVDMGLRSELTPKFESKRTYLPPACYSLSKMENKVFCQTLSQLKVPYGYCSNLRNLVSMEDLKLYGLKSHDYHTLMQQLLPVSLRSILPKHVRNAICRLSSFFNTLCSKVVDVPTLDELQNEVVVTLCLFEKYFPPSFFDIMVHLTVHLVREVRFCGSVYLRWMYPFERFMKVLKGYVRNRNRPEGCIAECYIAEEGIEFCIEYLSNVEAIGIPSTSNIDQKVGASIFGGHTMKVDSNLWLQAHHYVLENTTIIQPYVDHYVFKYHGYVINGCHYHTKEHDDLRATQNGGVKIVATTMQIASAKDKNPVFGELCFYGVITEIWDLDYTMFRIPIFKCDWVDNKNGIKVDDLGFTLVDFSKMAHKSDPFILASQAKQVFYVQDELDPRWSVVLSTPQQDFLERDEGDDLMDNSIEHHPVISSLPQVESFDAMDDSDAICMDLEQEEKPPTKRRCRGITRKSMIIKNRSKGVKLVIKYNPDGIYVGQASVHLTSFLGILARTMVPIRYNSWRDVPIQVKNNLWDTIEASFTLDSKSRRNCMLTMGKCFRSFKNMLTVKYVIPFKDQPEDFREVQKERRKKHIYNHRLSRKGYAGLEDEMMATTGYTEIIDRSILWKKAMEKKDGTYDEAVIPVVEKIDKMLKESRESGRIFSGNNDILTEALGTREYSGRVRAKGKHYTPHQYFHSMANSAMREFVKESQERQSKFEANILAQLSQMMPSTPQFDVSSSNVKQNQIALPQAIEQPKCQVDDHLPIVQKANKVRKCQLAIGTKENVVAAGTIILECGVNFLVVVDASYEPNAPLPVPIPNQIKTIGEALGYQVLWPAQMVSLTTHPIQEGKVHAVNITKDVFGESCKSFLMNDDMDMIISSTEVSSNCLMFYIWHLHKKMVDAKMAGRFAFVNPALVSKAGMGEASKESRSRVIANRLMNANHADFIFIPYNPGYHWVLVALETRTMIAYYLDLLEDQPFDDLKEIVNMALKIHPPQKHKSLKREPTWVVVGCPIQPGSVECGYYVMRYMRDIIADQGCLTSKFHGKKSYSKDELNEVRSEWVMLVTQLILSSV</sequence>
<feature type="domain" description="Ubiquitin-like protease family profile" evidence="4">
    <location>
        <begin position="1242"/>
        <end position="1407"/>
    </location>
</feature>
<comment type="similarity">
    <text evidence="1">Belongs to the peptidase C48 family.</text>
</comment>
<keyword evidence="2" id="KW-0645">Protease</keyword>
<dbReference type="InterPro" id="IPR003653">
    <property type="entry name" value="Peptidase_C48_C"/>
</dbReference>
<protein>
    <recommendedName>
        <fullName evidence="4">Ubiquitin-like protease family profile domain-containing protein</fullName>
    </recommendedName>
</protein>
<dbReference type="GO" id="GO:0006508">
    <property type="term" value="P:proteolysis"/>
    <property type="evidence" value="ECO:0007669"/>
    <property type="project" value="UniProtKB-KW"/>
</dbReference>
<name>A0A438FU03_VITVI</name>
<dbReference type="PANTHER" id="PTHR48258:SF9">
    <property type="entry name" value="OS01G0348150 PROTEIN"/>
    <property type="match status" value="1"/>
</dbReference>
<dbReference type="InterPro" id="IPR038765">
    <property type="entry name" value="Papain-like_cys_pep_sf"/>
</dbReference>
<keyword evidence="3" id="KW-0378">Hydrolase</keyword>
<dbReference type="Pfam" id="PF02902">
    <property type="entry name" value="Peptidase_C48"/>
    <property type="match status" value="1"/>
</dbReference>
<dbReference type="InterPro" id="IPR025312">
    <property type="entry name" value="DUF4216"/>
</dbReference>
<evidence type="ECO:0000256" key="3">
    <source>
        <dbReference type="ARBA" id="ARBA00022801"/>
    </source>
</evidence>
<dbReference type="Pfam" id="PF13960">
    <property type="entry name" value="DUF4218"/>
    <property type="match status" value="1"/>
</dbReference>
<dbReference type="PANTHER" id="PTHR48258">
    <property type="entry name" value="DUF4218 DOMAIN-CONTAINING PROTEIN-RELATED"/>
    <property type="match status" value="1"/>
</dbReference>
<gene>
    <name evidence="5" type="ORF">CK203_058613</name>
</gene>
<evidence type="ECO:0000313" key="5">
    <source>
        <dbReference type="EMBL" id="RVW63447.1"/>
    </source>
</evidence>
<evidence type="ECO:0000256" key="1">
    <source>
        <dbReference type="ARBA" id="ARBA00005234"/>
    </source>
</evidence>
<dbReference type="GO" id="GO:0008234">
    <property type="term" value="F:cysteine-type peptidase activity"/>
    <property type="evidence" value="ECO:0007669"/>
    <property type="project" value="InterPro"/>
</dbReference>
<dbReference type="SUPFAM" id="SSF54001">
    <property type="entry name" value="Cysteine proteinases"/>
    <property type="match status" value="1"/>
</dbReference>
<dbReference type="InterPro" id="IPR004242">
    <property type="entry name" value="Transposase_21"/>
</dbReference>
<reference evidence="5 6" key="1">
    <citation type="journal article" date="2018" name="PLoS Genet.">
        <title>Population sequencing reveals clonal diversity and ancestral inbreeding in the grapevine cultivar Chardonnay.</title>
        <authorList>
            <person name="Roach M.J."/>
            <person name="Johnson D.L."/>
            <person name="Bohlmann J."/>
            <person name="van Vuuren H.J."/>
            <person name="Jones S.J."/>
            <person name="Pretorius I.S."/>
            <person name="Schmidt S.A."/>
            <person name="Borneman A.R."/>
        </authorList>
    </citation>
    <scope>NUCLEOTIDE SEQUENCE [LARGE SCALE GENOMIC DNA]</scope>
    <source>
        <strain evidence="6">cv. Chardonnay</strain>
        <tissue evidence="5">Leaf</tissue>
    </source>
</reference>
<dbReference type="PROSITE" id="PS50600">
    <property type="entry name" value="ULP_PROTEASE"/>
    <property type="match status" value="1"/>
</dbReference>
<dbReference type="Proteomes" id="UP000288805">
    <property type="component" value="Unassembled WGS sequence"/>
</dbReference>
<dbReference type="InterPro" id="IPR025452">
    <property type="entry name" value="DUF4218"/>
</dbReference>
<evidence type="ECO:0000259" key="4">
    <source>
        <dbReference type="PROSITE" id="PS50600"/>
    </source>
</evidence>
<accession>A0A438FU03</accession>
<proteinExistence type="inferred from homology"/>
<comment type="caution">
    <text evidence="5">The sequence shown here is derived from an EMBL/GenBank/DDBJ whole genome shotgun (WGS) entry which is preliminary data.</text>
</comment>
<dbReference type="EMBL" id="QGNW01000740">
    <property type="protein sequence ID" value="RVW63447.1"/>
    <property type="molecule type" value="Genomic_DNA"/>
</dbReference>
<dbReference type="Gene3D" id="3.40.395.10">
    <property type="entry name" value="Adenoviral Proteinase, Chain A"/>
    <property type="match status" value="1"/>
</dbReference>